<evidence type="ECO:0000313" key="1">
    <source>
        <dbReference type="EMBL" id="SYX89989.1"/>
    </source>
</evidence>
<reference evidence="2" key="1">
    <citation type="submission" date="2018-08" db="EMBL/GenBank/DDBJ databases">
        <authorList>
            <person name="Blom J."/>
        </authorList>
    </citation>
    <scope>NUCLEOTIDE SEQUENCE [LARGE SCALE GENOMIC DNA]</scope>
    <source>
        <strain evidence="2">CCOS 865</strain>
    </source>
</reference>
<organism evidence="1 2">
    <name type="scientific">Pseudomonas reidholzensis</name>
    <dbReference type="NCBI Taxonomy" id="1785162"/>
    <lineage>
        <taxon>Bacteria</taxon>
        <taxon>Pseudomonadati</taxon>
        <taxon>Pseudomonadota</taxon>
        <taxon>Gammaproteobacteria</taxon>
        <taxon>Pseudomonadales</taxon>
        <taxon>Pseudomonadaceae</taxon>
        <taxon>Pseudomonas</taxon>
    </lineage>
</organism>
<keyword evidence="2" id="KW-1185">Reference proteome</keyword>
<dbReference type="EMBL" id="UNOZ01000013">
    <property type="protein sequence ID" value="SYX89989.1"/>
    <property type="molecule type" value="Genomic_DNA"/>
</dbReference>
<dbReference type="OrthoDB" id="2086912at2"/>
<evidence type="ECO:0000313" key="2">
    <source>
        <dbReference type="Proteomes" id="UP000263595"/>
    </source>
</evidence>
<dbReference type="RefSeq" id="WP_147406505.1">
    <property type="nucleotide sequence ID" value="NZ_CBCSFL010000040.1"/>
</dbReference>
<dbReference type="Proteomes" id="UP000263595">
    <property type="component" value="Unassembled WGS sequence"/>
</dbReference>
<dbReference type="AlphaFoldDB" id="A0A383RSE0"/>
<protein>
    <submittedName>
        <fullName evidence="1">Uncharacterized protein</fullName>
    </submittedName>
</protein>
<gene>
    <name evidence="1" type="ORF">CCOS865_02255</name>
</gene>
<accession>A0A383RSE0</accession>
<proteinExistence type="predicted"/>
<sequence length="122" mass="13506">MELKISKVDGRGSSSSEYVIISVLKDCNLKNFMICDKTFNSDGTPSNKHRHVYFFPSCEVKQGEVVWLNTCPGTNGKNETSGGKRAHEFYWGLNSSVWNDGGDRAHLIKIAAIDTLDIPPIA</sequence>
<name>A0A383RSE0_9PSED</name>